<dbReference type="EMBL" id="KZ293730">
    <property type="protein sequence ID" value="PBK81457.1"/>
    <property type="molecule type" value="Genomic_DNA"/>
</dbReference>
<dbReference type="OrthoDB" id="2993162at2759"/>
<sequence>MNQDSPVHCVWPHPKCVQVVCWWKHTKLHKLIIFAVPLVRFTGGTYPVHQRSPMQLDTRAVFTVEILLNIARGSLGGFYIPSGIDPEPRKNNIFRFTFHGQHPENDQKPGRRLSQEELSIPLKEVAAGQVLWIKVKGSSPPTANSTHLRMQSTVEDKSNHPSNWVPHIKRHHPNAIARCPFTACLSPIACHIIECGQNDQAYELIAKLSNDISQISCPRSPAEPGFLDVRYPIPEKLSYHDALASFSLVETYTNSMALERQFHETYQRYWWLVYRGEAFWTYNKVYPVFRTYGWDPQMVPAEHDAYRGERNPRKIKEPGDSQFHDLRAIISFTHCFGTFEFERVIRDVVGKPPPKKRKTRQQEGRRKRVRSGEEEEDEDEYDDDTETDDDDGFSDSDYENILFAHEHEMADTERRNITAQTMLIWLANCWSIQAKPYDTESQ</sequence>
<evidence type="ECO:0000313" key="3">
    <source>
        <dbReference type="Proteomes" id="UP000217790"/>
    </source>
</evidence>
<protein>
    <submittedName>
        <fullName evidence="2">Uncharacterized protein</fullName>
    </submittedName>
</protein>
<organism evidence="2 3">
    <name type="scientific">Armillaria gallica</name>
    <name type="common">Bulbous honey fungus</name>
    <name type="synonym">Armillaria bulbosa</name>
    <dbReference type="NCBI Taxonomy" id="47427"/>
    <lineage>
        <taxon>Eukaryota</taxon>
        <taxon>Fungi</taxon>
        <taxon>Dikarya</taxon>
        <taxon>Basidiomycota</taxon>
        <taxon>Agaricomycotina</taxon>
        <taxon>Agaricomycetes</taxon>
        <taxon>Agaricomycetidae</taxon>
        <taxon>Agaricales</taxon>
        <taxon>Marasmiineae</taxon>
        <taxon>Physalacriaceae</taxon>
        <taxon>Armillaria</taxon>
    </lineage>
</organism>
<keyword evidence="3" id="KW-1185">Reference proteome</keyword>
<feature type="non-terminal residue" evidence="2">
    <location>
        <position position="1"/>
    </location>
</feature>
<reference evidence="3" key="1">
    <citation type="journal article" date="2017" name="Nat. Ecol. Evol.">
        <title>Genome expansion and lineage-specific genetic innovations in the forest pathogenic fungi Armillaria.</title>
        <authorList>
            <person name="Sipos G."/>
            <person name="Prasanna A.N."/>
            <person name="Walter M.C."/>
            <person name="O'Connor E."/>
            <person name="Balint B."/>
            <person name="Krizsan K."/>
            <person name="Kiss B."/>
            <person name="Hess J."/>
            <person name="Varga T."/>
            <person name="Slot J."/>
            <person name="Riley R."/>
            <person name="Boka B."/>
            <person name="Rigling D."/>
            <person name="Barry K."/>
            <person name="Lee J."/>
            <person name="Mihaltcheva S."/>
            <person name="LaButti K."/>
            <person name="Lipzen A."/>
            <person name="Waldron R."/>
            <person name="Moloney N.M."/>
            <person name="Sperisen C."/>
            <person name="Kredics L."/>
            <person name="Vagvoelgyi C."/>
            <person name="Patrignani A."/>
            <person name="Fitzpatrick D."/>
            <person name="Nagy I."/>
            <person name="Doyle S."/>
            <person name="Anderson J.B."/>
            <person name="Grigoriev I.V."/>
            <person name="Gueldener U."/>
            <person name="Muensterkoetter M."/>
            <person name="Nagy L.G."/>
        </authorList>
    </citation>
    <scope>NUCLEOTIDE SEQUENCE [LARGE SCALE GENOMIC DNA]</scope>
    <source>
        <strain evidence="3">Ar21-2</strain>
    </source>
</reference>
<dbReference type="InParanoid" id="A0A2H3CXE5"/>
<evidence type="ECO:0000256" key="1">
    <source>
        <dbReference type="SAM" id="MobiDB-lite"/>
    </source>
</evidence>
<proteinExistence type="predicted"/>
<dbReference type="Proteomes" id="UP000217790">
    <property type="component" value="Unassembled WGS sequence"/>
</dbReference>
<feature type="compositionally biased region" description="Acidic residues" evidence="1">
    <location>
        <begin position="373"/>
        <end position="396"/>
    </location>
</feature>
<feature type="compositionally biased region" description="Basic residues" evidence="1">
    <location>
        <begin position="353"/>
        <end position="369"/>
    </location>
</feature>
<gene>
    <name evidence="2" type="ORF">ARMGADRAFT_1068580</name>
</gene>
<dbReference type="AlphaFoldDB" id="A0A2H3CXE5"/>
<accession>A0A2H3CXE5</accession>
<evidence type="ECO:0000313" key="2">
    <source>
        <dbReference type="EMBL" id="PBK81457.1"/>
    </source>
</evidence>
<feature type="region of interest" description="Disordered" evidence="1">
    <location>
        <begin position="350"/>
        <end position="396"/>
    </location>
</feature>
<name>A0A2H3CXE5_ARMGA</name>